<dbReference type="PANTHER" id="PTHR33050:SF7">
    <property type="entry name" value="RIBONUCLEASE H"/>
    <property type="match status" value="1"/>
</dbReference>
<keyword evidence="2" id="KW-1185">Reference proteome</keyword>
<reference evidence="1" key="1">
    <citation type="submission" date="2022-01" db="EMBL/GenBank/DDBJ databases">
        <authorList>
            <person name="Braso-Vives M."/>
        </authorList>
    </citation>
    <scope>NUCLEOTIDE SEQUENCE</scope>
</reference>
<evidence type="ECO:0000313" key="1">
    <source>
        <dbReference type="EMBL" id="CAH1233294.1"/>
    </source>
</evidence>
<dbReference type="InterPro" id="IPR052055">
    <property type="entry name" value="Hepadnavirus_pol/RT"/>
</dbReference>
<name>A0A8J9YQC1_BRALA</name>
<protein>
    <submittedName>
        <fullName evidence="1">Hypp672 protein</fullName>
    </submittedName>
</protein>
<dbReference type="OrthoDB" id="10058284at2759"/>
<proteinExistence type="predicted"/>
<dbReference type="EMBL" id="OV696686">
    <property type="protein sequence ID" value="CAH1233294.1"/>
    <property type="molecule type" value="Genomic_DNA"/>
</dbReference>
<dbReference type="Proteomes" id="UP000838412">
    <property type="component" value="Chromosome 1"/>
</dbReference>
<evidence type="ECO:0000313" key="2">
    <source>
        <dbReference type="Proteomes" id="UP000838412"/>
    </source>
</evidence>
<dbReference type="PANTHER" id="PTHR33050">
    <property type="entry name" value="REVERSE TRANSCRIPTASE DOMAIN-CONTAINING PROTEIN"/>
    <property type="match status" value="1"/>
</dbReference>
<dbReference type="AlphaFoldDB" id="A0A8J9YQC1"/>
<gene>
    <name evidence="1" type="primary">Hypp672</name>
    <name evidence="1" type="ORF">BLAG_LOCUS2104</name>
</gene>
<organism evidence="1 2">
    <name type="scientific">Branchiostoma lanceolatum</name>
    <name type="common">Common lancelet</name>
    <name type="synonym">Amphioxus lanceolatum</name>
    <dbReference type="NCBI Taxonomy" id="7740"/>
    <lineage>
        <taxon>Eukaryota</taxon>
        <taxon>Metazoa</taxon>
        <taxon>Chordata</taxon>
        <taxon>Cephalochordata</taxon>
        <taxon>Leptocardii</taxon>
        <taxon>Amphioxiformes</taxon>
        <taxon>Branchiostomatidae</taxon>
        <taxon>Branchiostoma</taxon>
    </lineage>
</organism>
<sequence>MTVYNGAFIIPQEPWSALDTVAATDATLTGCGGFCGQEFFHRRFPEDVRLAGHHIAFLETLALLVAAKLWGKSWCGKQMQFLCDSADTVSVHSVSACSLARGNSIWWVHVASTLEFQVKVTVVHIPGESNHIPDSLSRWYLDMKHKRAFSRLTEGKVSAPGCLSDLERALCLTKHNAYAAGTSVNLNVQIALTSYFVSTSACRPFPQTGIS</sequence>
<accession>A0A8J9YQC1</accession>